<evidence type="ECO:0000313" key="3">
    <source>
        <dbReference type="RefSeq" id="XP_037879972.1"/>
    </source>
</evidence>
<dbReference type="Gene3D" id="3.30.190.20">
    <property type="match status" value="1"/>
</dbReference>
<dbReference type="SUPFAM" id="SSF56808">
    <property type="entry name" value="Ribosomal protein L1"/>
    <property type="match status" value="1"/>
</dbReference>
<feature type="compositionally biased region" description="Basic and acidic residues" evidence="1">
    <location>
        <begin position="1"/>
        <end position="10"/>
    </location>
</feature>
<sequence length="446" mass="51395">MEKFKKEELHKGKKLKSLKKKVSIKPKTKVAVPKRLTEGKLIGKKNKSKTVSKVATKESGKYEENLEKELDEETKHSTVSKKRKAAKNTTDEQYDNGKKAKVLPKVEPIELEEKFNSIVNYGKVQKICKALKTLVTKEVDEKKSIFDDYRYLLNVTSYKIADCPKRMVKLNLKHPLVNTDEDDVIIIVADLKRGGDPELTIQHYEDIFHKMEITGLKIMPFRQLRKEYTTFESLRKLANTYDYFLCDGRIIGHVNGFCGKIFQKSRTTYHSVRLNNPQLFKKEIERSLKRTAYRQLEKGNLFTIPVGNNRFSPRELTENILHIVNQLKAIFPGGLNNIRNMHLKIDIKGTSSLPLYVNLADPPAECPYVIGPREQRALKLKKKANEVLSKFSLTKTGQFVKLNKLQLRRKHNLKEARENLSSKIHTGSDVDNSDDILKQDIEDETV</sequence>
<dbReference type="Gene3D" id="3.40.50.790">
    <property type="match status" value="1"/>
</dbReference>
<dbReference type="GeneID" id="119631649"/>
<feature type="compositionally biased region" description="Basic residues" evidence="1">
    <location>
        <begin position="11"/>
        <end position="20"/>
    </location>
</feature>
<accession>A0A8U0W473</accession>
<dbReference type="AlphaFoldDB" id="A0A8U0W473"/>
<feature type="region of interest" description="Disordered" evidence="1">
    <location>
        <begin position="41"/>
        <end position="96"/>
    </location>
</feature>
<protein>
    <submittedName>
        <fullName evidence="3">Ribosomal L1 domain-containing protein CG13096</fullName>
    </submittedName>
</protein>
<name>A0A8U0W473_9MUSC</name>
<dbReference type="InterPro" id="IPR016095">
    <property type="entry name" value="Ribosomal_uL1_3-a/b-sand"/>
</dbReference>
<gene>
    <name evidence="3" type="primary">LOC119631649</name>
</gene>
<dbReference type="Proteomes" id="UP000092443">
    <property type="component" value="Unplaced"/>
</dbReference>
<evidence type="ECO:0000256" key="1">
    <source>
        <dbReference type="SAM" id="MobiDB-lite"/>
    </source>
</evidence>
<reference evidence="3" key="1">
    <citation type="submission" date="2025-08" db="UniProtKB">
        <authorList>
            <consortium name="RefSeq"/>
        </authorList>
    </citation>
    <scope>IDENTIFICATION</scope>
    <source>
        <tissue evidence="3">Whole body pupa</tissue>
    </source>
</reference>
<dbReference type="Pfam" id="PF00687">
    <property type="entry name" value="Ribosomal_L1"/>
    <property type="match status" value="1"/>
</dbReference>
<evidence type="ECO:0000313" key="2">
    <source>
        <dbReference type="Proteomes" id="UP000092443"/>
    </source>
</evidence>
<feature type="region of interest" description="Disordered" evidence="1">
    <location>
        <begin position="1"/>
        <end position="20"/>
    </location>
</feature>
<proteinExistence type="predicted"/>
<dbReference type="InterPro" id="IPR023674">
    <property type="entry name" value="Ribosomal_uL1-like"/>
</dbReference>
<dbReference type="InterPro" id="IPR028364">
    <property type="entry name" value="Ribosomal_uL1/biogenesis"/>
</dbReference>
<dbReference type="KEGG" id="gfs:119631649"/>
<feature type="compositionally biased region" description="Basic and acidic residues" evidence="1">
    <location>
        <begin position="55"/>
        <end position="76"/>
    </location>
</feature>
<organism evidence="2 3">
    <name type="scientific">Glossina fuscipes</name>
    <dbReference type="NCBI Taxonomy" id="7396"/>
    <lineage>
        <taxon>Eukaryota</taxon>
        <taxon>Metazoa</taxon>
        <taxon>Ecdysozoa</taxon>
        <taxon>Arthropoda</taxon>
        <taxon>Hexapoda</taxon>
        <taxon>Insecta</taxon>
        <taxon>Pterygota</taxon>
        <taxon>Neoptera</taxon>
        <taxon>Endopterygota</taxon>
        <taxon>Diptera</taxon>
        <taxon>Brachycera</taxon>
        <taxon>Muscomorpha</taxon>
        <taxon>Hippoboscoidea</taxon>
        <taxon>Glossinidae</taxon>
        <taxon>Glossina</taxon>
    </lineage>
</organism>
<keyword evidence="2" id="KW-1185">Reference proteome</keyword>
<dbReference type="RefSeq" id="XP_037879972.1">
    <property type="nucleotide sequence ID" value="XM_038024044.1"/>
</dbReference>
<dbReference type="CDD" id="cd00403">
    <property type="entry name" value="Ribosomal_L1"/>
    <property type="match status" value="1"/>
</dbReference>